<evidence type="ECO:0000313" key="1">
    <source>
        <dbReference type="EMBL" id="KAI5681212.1"/>
    </source>
</evidence>
<organism evidence="1 2">
    <name type="scientific">Catharanthus roseus</name>
    <name type="common">Madagascar periwinkle</name>
    <name type="synonym">Vinca rosea</name>
    <dbReference type="NCBI Taxonomy" id="4058"/>
    <lineage>
        <taxon>Eukaryota</taxon>
        <taxon>Viridiplantae</taxon>
        <taxon>Streptophyta</taxon>
        <taxon>Embryophyta</taxon>
        <taxon>Tracheophyta</taxon>
        <taxon>Spermatophyta</taxon>
        <taxon>Magnoliopsida</taxon>
        <taxon>eudicotyledons</taxon>
        <taxon>Gunneridae</taxon>
        <taxon>Pentapetalae</taxon>
        <taxon>asterids</taxon>
        <taxon>lamiids</taxon>
        <taxon>Gentianales</taxon>
        <taxon>Apocynaceae</taxon>
        <taxon>Rauvolfioideae</taxon>
        <taxon>Vinceae</taxon>
        <taxon>Catharanthinae</taxon>
        <taxon>Catharanthus</taxon>
    </lineage>
</organism>
<keyword evidence="2" id="KW-1185">Reference proteome</keyword>
<name>A0ACC0C8L6_CATRO</name>
<sequence length="157" mass="18058">MKANTYLIINRYQRSRTVDRGSYVTLACKREGAVKNYTKPIVDGNFMGPKMAQKIYNVVAKIKKNRMQERNTVDEVLYLSAQKGYMVFYRNCEESNVLSDIIFAHPTSLAMIRTWPYVLIMYTTYKTNKYNMPPLGAVGMTPTGKNFTVTTAFMCNE</sequence>
<evidence type="ECO:0000313" key="2">
    <source>
        <dbReference type="Proteomes" id="UP001060085"/>
    </source>
</evidence>
<proteinExistence type="predicted"/>
<dbReference type="EMBL" id="CM044701">
    <property type="protein sequence ID" value="KAI5681212.1"/>
    <property type="molecule type" value="Genomic_DNA"/>
</dbReference>
<reference evidence="2" key="1">
    <citation type="journal article" date="2023" name="Nat. Plants">
        <title>Single-cell RNA sequencing provides a high-resolution roadmap for understanding the multicellular compartmentation of specialized metabolism.</title>
        <authorList>
            <person name="Sun S."/>
            <person name="Shen X."/>
            <person name="Li Y."/>
            <person name="Li Y."/>
            <person name="Wang S."/>
            <person name="Li R."/>
            <person name="Zhang H."/>
            <person name="Shen G."/>
            <person name="Guo B."/>
            <person name="Wei J."/>
            <person name="Xu J."/>
            <person name="St-Pierre B."/>
            <person name="Chen S."/>
            <person name="Sun C."/>
        </authorList>
    </citation>
    <scope>NUCLEOTIDE SEQUENCE [LARGE SCALE GENOMIC DNA]</scope>
</reference>
<gene>
    <name evidence="1" type="ORF">M9H77_02439</name>
</gene>
<comment type="caution">
    <text evidence="1">The sequence shown here is derived from an EMBL/GenBank/DDBJ whole genome shotgun (WGS) entry which is preliminary data.</text>
</comment>
<protein>
    <submittedName>
        <fullName evidence="1">Uncharacterized protein</fullName>
    </submittedName>
</protein>
<accession>A0ACC0C8L6</accession>
<dbReference type="Proteomes" id="UP001060085">
    <property type="component" value="Linkage Group LG01"/>
</dbReference>